<evidence type="ECO:0000313" key="3">
    <source>
        <dbReference type="Proteomes" id="UP001314903"/>
    </source>
</evidence>
<evidence type="ECO:0000313" key="2">
    <source>
        <dbReference type="EMBL" id="MBP2028301.1"/>
    </source>
</evidence>
<sequence>MKGSKRLILLSILIGIATVFAVYTFIQREISRMDPATYSEIVVANSDIQARTKITADMLKKERIQDEYILPGAIRDEAQIVGKYAAVKIVESEQIINDRLVDLDRTFFSYKVPLGYVAITIPVDSVSGVADQIRPGDFVDVFVYLSEKEVSSETTYIFNLEASTDMLQNVLVLSVDRSSEITDEQSQENAQEDSRKITLSLEPKDAEKLVFANQTGYIHLALRNPEDETTIETGGTIRQDIINR</sequence>
<dbReference type="InterPro" id="IPR031571">
    <property type="entry name" value="RcpC_dom"/>
</dbReference>
<accession>A0ABS4KKI9</accession>
<dbReference type="Gene3D" id="3.90.1210.10">
    <property type="entry name" value="Antifreeze-like/N-acetylneuraminic acid synthase C-terminal domain"/>
    <property type="match status" value="1"/>
</dbReference>
<dbReference type="InterPro" id="IPR017592">
    <property type="entry name" value="Pilus_assmbl_Flp-typ_CpaB"/>
</dbReference>
<gene>
    <name evidence="2" type="ORF">J2Z35_002102</name>
</gene>
<dbReference type="Proteomes" id="UP001314903">
    <property type="component" value="Unassembled WGS sequence"/>
</dbReference>
<dbReference type="CDD" id="cd11614">
    <property type="entry name" value="SAF_CpaB_FlgA_like"/>
    <property type="match status" value="1"/>
</dbReference>
<proteinExistence type="predicted"/>
<dbReference type="RefSeq" id="WP_209661353.1">
    <property type="nucleotide sequence ID" value="NZ_JAGGLI010000025.1"/>
</dbReference>
<dbReference type="InterPro" id="IPR013974">
    <property type="entry name" value="SAF"/>
</dbReference>
<name>A0ABS4KKI9_9FIRM</name>
<dbReference type="SMART" id="SM00858">
    <property type="entry name" value="SAF"/>
    <property type="match status" value="1"/>
</dbReference>
<evidence type="ECO:0000259" key="1">
    <source>
        <dbReference type="SMART" id="SM00858"/>
    </source>
</evidence>
<reference evidence="2 3" key="1">
    <citation type="submission" date="2021-03" db="EMBL/GenBank/DDBJ databases">
        <title>Genomic Encyclopedia of Type Strains, Phase IV (KMG-IV): sequencing the most valuable type-strain genomes for metagenomic binning, comparative biology and taxonomic classification.</title>
        <authorList>
            <person name="Goeker M."/>
        </authorList>
    </citation>
    <scope>NUCLEOTIDE SEQUENCE [LARGE SCALE GENOMIC DNA]</scope>
    <source>
        <strain evidence="2 3">DSM 27512</strain>
    </source>
</reference>
<organism evidence="2 3">
    <name type="scientific">Acetoanaerobium pronyense</name>
    <dbReference type="NCBI Taxonomy" id="1482736"/>
    <lineage>
        <taxon>Bacteria</taxon>
        <taxon>Bacillati</taxon>
        <taxon>Bacillota</taxon>
        <taxon>Clostridia</taxon>
        <taxon>Peptostreptococcales</taxon>
        <taxon>Filifactoraceae</taxon>
        <taxon>Acetoanaerobium</taxon>
    </lineage>
</organism>
<keyword evidence="3" id="KW-1185">Reference proteome</keyword>
<protein>
    <submittedName>
        <fullName evidence="2">Pilus assembly protein CpaB</fullName>
    </submittedName>
</protein>
<comment type="caution">
    <text evidence="2">The sequence shown here is derived from an EMBL/GenBank/DDBJ whole genome shotgun (WGS) entry which is preliminary data.</text>
</comment>
<feature type="domain" description="SAF" evidence="1">
    <location>
        <begin position="39"/>
        <end position="101"/>
    </location>
</feature>
<dbReference type="NCBIfam" id="TIGR03177">
    <property type="entry name" value="pilus_cpaB"/>
    <property type="match status" value="1"/>
</dbReference>
<dbReference type="Pfam" id="PF08666">
    <property type="entry name" value="SAF"/>
    <property type="match status" value="1"/>
</dbReference>
<dbReference type="Pfam" id="PF16976">
    <property type="entry name" value="RcpC"/>
    <property type="match status" value="1"/>
</dbReference>
<dbReference type="EMBL" id="JAGGLI010000025">
    <property type="protein sequence ID" value="MBP2028301.1"/>
    <property type="molecule type" value="Genomic_DNA"/>
</dbReference>